<evidence type="ECO:0000256" key="4">
    <source>
        <dbReference type="ARBA" id="ARBA00023453"/>
    </source>
</evidence>
<sequence>MADAQMPDPVLQSALDICEAAQTEIVQSNKRLADAATNTINSGVPHEIAVSPAHGQFLALLCRAINAKNVLEIGVLGGFSTIWFAESLPGIHVTGIEYDAKHHKVATENTKGLGNVELLLGAALDVLPRLAEQNRVFDFVFIDAAWEEQAQYFDWAVKMTRKGGIIYVDNSVRQLTESSEEERRPGAPAVALIEHVKADKRVTATLIPTLNTHKKELLEVVDGFLFAVVQ</sequence>
<dbReference type="GO" id="GO:0032259">
    <property type="term" value="P:methylation"/>
    <property type="evidence" value="ECO:0007669"/>
    <property type="project" value="UniProtKB-KW"/>
</dbReference>
<dbReference type="PANTHER" id="PTHR10509">
    <property type="entry name" value="O-METHYLTRANSFERASE-RELATED"/>
    <property type="match status" value="1"/>
</dbReference>
<reference evidence="5" key="1">
    <citation type="journal article" date="2020" name="Stud. Mycol.">
        <title>101 Dothideomycetes genomes: a test case for predicting lifestyles and emergence of pathogens.</title>
        <authorList>
            <person name="Haridas S."/>
            <person name="Albert R."/>
            <person name="Binder M."/>
            <person name="Bloem J."/>
            <person name="Labutti K."/>
            <person name="Salamov A."/>
            <person name="Andreopoulos B."/>
            <person name="Baker S."/>
            <person name="Barry K."/>
            <person name="Bills G."/>
            <person name="Bluhm B."/>
            <person name="Cannon C."/>
            <person name="Castanera R."/>
            <person name="Culley D."/>
            <person name="Daum C."/>
            <person name="Ezra D."/>
            <person name="Gonzalez J."/>
            <person name="Henrissat B."/>
            <person name="Kuo A."/>
            <person name="Liang C."/>
            <person name="Lipzen A."/>
            <person name="Lutzoni F."/>
            <person name="Magnuson J."/>
            <person name="Mondo S."/>
            <person name="Nolan M."/>
            <person name="Ohm R."/>
            <person name="Pangilinan J."/>
            <person name="Park H.-J."/>
            <person name="Ramirez L."/>
            <person name="Alfaro M."/>
            <person name="Sun H."/>
            <person name="Tritt A."/>
            <person name="Yoshinaga Y."/>
            <person name="Zwiers L.-H."/>
            <person name="Turgeon B."/>
            <person name="Goodwin S."/>
            <person name="Spatafora J."/>
            <person name="Crous P."/>
            <person name="Grigoriev I."/>
        </authorList>
    </citation>
    <scope>NUCLEOTIDE SEQUENCE</scope>
    <source>
        <strain evidence="5">CBS 113389</strain>
    </source>
</reference>
<dbReference type="RefSeq" id="XP_033594101.1">
    <property type="nucleotide sequence ID" value="XM_033729425.1"/>
</dbReference>
<organism evidence="5 6">
    <name type="scientific">Neohortaea acidophila</name>
    <dbReference type="NCBI Taxonomy" id="245834"/>
    <lineage>
        <taxon>Eukaryota</taxon>
        <taxon>Fungi</taxon>
        <taxon>Dikarya</taxon>
        <taxon>Ascomycota</taxon>
        <taxon>Pezizomycotina</taxon>
        <taxon>Dothideomycetes</taxon>
        <taxon>Dothideomycetidae</taxon>
        <taxon>Mycosphaerellales</taxon>
        <taxon>Teratosphaeriaceae</taxon>
        <taxon>Neohortaea</taxon>
    </lineage>
</organism>
<dbReference type="OrthoDB" id="10251242at2759"/>
<evidence type="ECO:0000313" key="6">
    <source>
        <dbReference type="Proteomes" id="UP000799767"/>
    </source>
</evidence>
<gene>
    <name evidence="5" type="ORF">BDY17DRAFT_13236</name>
</gene>
<keyword evidence="2 5" id="KW-0808">Transferase</keyword>
<name>A0A6A6Q5G3_9PEZI</name>
<dbReference type="GeneID" id="54470427"/>
<dbReference type="Gene3D" id="3.40.50.150">
    <property type="entry name" value="Vaccinia Virus protein VP39"/>
    <property type="match status" value="1"/>
</dbReference>
<dbReference type="GO" id="GO:0008171">
    <property type="term" value="F:O-methyltransferase activity"/>
    <property type="evidence" value="ECO:0007669"/>
    <property type="project" value="InterPro"/>
</dbReference>
<evidence type="ECO:0000256" key="1">
    <source>
        <dbReference type="ARBA" id="ARBA00022603"/>
    </source>
</evidence>
<dbReference type="AlphaFoldDB" id="A0A6A6Q5G3"/>
<comment type="similarity">
    <text evidence="4">Belongs to the class I-like SAM-binding methyltransferase superfamily. Cation-dependent O-methyltransferase family.</text>
</comment>
<keyword evidence="3" id="KW-0949">S-adenosyl-L-methionine</keyword>
<dbReference type="InterPro" id="IPR050362">
    <property type="entry name" value="Cation-dep_OMT"/>
</dbReference>
<dbReference type="EMBL" id="MU001631">
    <property type="protein sequence ID" value="KAF2487532.1"/>
    <property type="molecule type" value="Genomic_DNA"/>
</dbReference>
<dbReference type="GO" id="GO:0008757">
    <property type="term" value="F:S-adenosylmethionine-dependent methyltransferase activity"/>
    <property type="evidence" value="ECO:0007669"/>
    <property type="project" value="TreeGrafter"/>
</dbReference>
<dbReference type="Pfam" id="PF01596">
    <property type="entry name" value="Methyltransf_3"/>
    <property type="match status" value="1"/>
</dbReference>
<evidence type="ECO:0000256" key="3">
    <source>
        <dbReference type="ARBA" id="ARBA00022691"/>
    </source>
</evidence>
<dbReference type="Proteomes" id="UP000799767">
    <property type="component" value="Unassembled WGS sequence"/>
</dbReference>
<dbReference type="SUPFAM" id="SSF53335">
    <property type="entry name" value="S-adenosyl-L-methionine-dependent methyltransferases"/>
    <property type="match status" value="1"/>
</dbReference>
<keyword evidence="1 5" id="KW-0489">Methyltransferase</keyword>
<dbReference type="PANTHER" id="PTHR10509:SF14">
    <property type="entry name" value="CAFFEOYL-COA O-METHYLTRANSFERASE 3-RELATED"/>
    <property type="match status" value="1"/>
</dbReference>
<proteinExistence type="inferred from homology"/>
<protein>
    <submittedName>
        <fullName evidence="5">S-adenosyl-L-methionine-dependent methyltransferase</fullName>
    </submittedName>
</protein>
<evidence type="ECO:0000313" key="5">
    <source>
        <dbReference type="EMBL" id="KAF2487532.1"/>
    </source>
</evidence>
<dbReference type="PROSITE" id="PS51682">
    <property type="entry name" value="SAM_OMT_I"/>
    <property type="match status" value="1"/>
</dbReference>
<dbReference type="InterPro" id="IPR002935">
    <property type="entry name" value="SAM_O-MeTrfase"/>
</dbReference>
<accession>A0A6A6Q5G3</accession>
<evidence type="ECO:0000256" key="2">
    <source>
        <dbReference type="ARBA" id="ARBA00022679"/>
    </source>
</evidence>
<keyword evidence="6" id="KW-1185">Reference proteome</keyword>
<dbReference type="InterPro" id="IPR029063">
    <property type="entry name" value="SAM-dependent_MTases_sf"/>
</dbReference>
<dbReference type="CDD" id="cd02440">
    <property type="entry name" value="AdoMet_MTases"/>
    <property type="match status" value="1"/>
</dbReference>